<protein>
    <recommendedName>
        <fullName evidence="1">Heterokaryon incompatibility domain-containing protein</fullName>
    </recommendedName>
</protein>
<dbReference type="Proteomes" id="UP000646827">
    <property type="component" value="Unassembled WGS sequence"/>
</dbReference>
<dbReference type="EMBL" id="JAEPRB010000085">
    <property type="protein sequence ID" value="KAG2222361.1"/>
    <property type="molecule type" value="Genomic_DNA"/>
</dbReference>
<evidence type="ECO:0000313" key="3">
    <source>
        <dbReference type="Proteomes" id="UP000646827"/>
    </source>
</evidence>
<dbReference type="OrthoDB" id="3553147at2759"/>
<dbReference type="InterPro" id="IPR010730">
    <property type="entry name" value="HET"/>
</dbReference>
<sequence length="523" mass="61299">MPSYLVRISDMKLVQGSEVHEGYCALSYSWNQSGEIIKNKTTNNCDRMDQGKHKIIYPGKTIRKKPRGRKRIPGKVKFVKFEELIQEIGKDFNIKYIWYDQMCINQNDEEEKHGEIHQMHKIYSHAYCTIALVPELITRVRKRYPDTTTCLIDMRIGYLLGSQWMKRMWTLEETILSTKMLFVGRNVHCWWYRLSKDHFPIFYKDFVCDVATILHYAHTRTSTKEHDCIFALANIFPGVIQEITIDYNQDVQELMMQFYGALAKKDLSILCFGKYTHYKTMCKTSCSDSTKKDSNTRKKVDHDIPIQKFNLPSWTGVYGEHFKYGGYKTSFKNYTVSRRVLKITCRGMCNDQHQTDIPAILSITRDDIPPLPQQNANDDCGWLLVIPIRLPGFTNEKFIEVYTVFSGATRLHPEAYRSIIIYLRNLSHFIPINKMNLQWIPARSGITTSWFGFHQLVETMQDFCQYVLLTEVQFTLDDKRFAVRHPILKKVGDHYKAIGLCTIGKDPHFFDNTTLEEQIFEIH</sequence>
<evidence type="ECO:0000313" key="2">
    <source>
        <dbReference type="EMBL" id="KAG2222361.1"/>
    </source>
</evidence>
<dbReference type="PANTHER" id="PTHR24148">
    <property type="entry name" value="ANKYRIN REPEAT DOMAIN-CONTAINING PROTEIN 39 HOMOLOG-RELATED"/>
    <property type="match status" value="1"/>
</dbReference>
<reference evidence="2 3" key="1">
    <citation type="submission" date="2020-12" db="EMBL/GenBank/DDBJ databases">
        <title>Metabolic potential, ecology and presence of endohyphal bacteria is reflected in genomic diversity of Mucoromycotina.</title>
        <authorList>
            <person name="Muszewska A."/>
            <person name="Okrasinska A."/>
            <person name="Steczkiewicz K."/>
            <person name="Drgas O."/>
            <person name="Orlowska M."/>
            <person name="Perlinska-Lenart U."/>
            <person name="Aleksandrzak-Piekarczyk T."/>
            <person name="Szatraj K."/>
            <person name="Zielenkiewicz U."/>
            <person name="Pilsyk S."/>
            <person name="Malc E."/>
            <person name="Mieczkowski P."/>
            <person name="Kruszewska J.S."/>
            <person name="Biernat P."/>
            <person name="Pawlowska J."/>
        </authorList>
    </citation>
    <scope>NUCLEOTIDE SEQUENCE [LARGE SCALE GENOMIC DNA]</scope>
    <source>
        <strain evidence="2 3">CBS 142.35</strain>
    </source>
</reference>
<gene>
    <name evidence="2" type="ORF">INT45_009834</name>
</gene>
<proteinExistence type="predicted"/>
<keyword evidence="3" id="KW-1185">Reference proteome</keyword>
<organism evidence="2 3">
    <name type="scientific">Circinella minor</name>
    <dbReference type="NCBI Taxonomy" id="1195481"/>
    <lineage>
        <taxon>Eukaryota</taxon>
        <taxon>Fungi</taxon>
        <taxon>Fungi incertae sedis</taxon>
        <taxon>Mucoromycota</taxon>
        <taxon>Mucoromycotina</taxon>
        <taxon>Mucoromycetes</taxon>
        <taxon>Mucorales</taxon>
        <taxon>Lichtheimiaceae</taxon>
        <taxon>Circinella</taxon>
    </lineage>
</organism>
<dbReference type="PANTHER" id="PTHR24148:SF64">
    <property type="entry name" value="HETEROKARYON INCOMPATIBILITY DOMAIN-CONTAINING PROTEIN"/>
    <property type="match status" value="1"/>
</dbReference>
<dbReference type="AlphaFoldDB" id="A0A8H7S695"/>
<accession>A0A8H7S695</accession>
<dbReference type="Pfam" id="PF06985">
    <property type="entry name" value="HET"/>
    <property type="match status" value="1"/>
</dbReference>
<feature type="domain" description="Heterokaryon incompatibility" evidence="1">
    <location>
        <begin position="23"/>
        <end position="132"/>
    </location>
</feature>
<evidence type="ECO:0000259" key="1">
    <source>
        <dbReference type="Pfam" id="PF06985"/>
    </source>
</evidence>
<name>A0A8H7S695_9FUNG</name>
<comment type="caution">
    <text evidence="2">The sequence shown here is derived from an EMBL/GenBank/DDBJ whole genome shotgun (WGS) entry which is preliminary data.</text>
</comment>
<dbReference type="InterPro" id="IPR052895">
    <property type="entry name" value="HetReg/Transcr_Mod"/>
</dbReference>